<keyword evidence="2" id="KW-1185">Reference proteome</keyword>
<evidence type="ECO:0000313" key="2">
    <source>
        <dbReference type="Proteomes" id="UP000245081"/>
    </source>
</evidence>
<accession>A0A2R5FBY8</accession>
<name>A0A2R5FBY8_9PROT</name>
<dbReference type="SUPFAM" id="SSF56281">
    <property type="entry name" value="Metallo-hydrolase/oxidoreductase"/>
    <property type="match status" value="1"/>
</dbReference>
<dbReference type="EMBL" id="BDOQ01000019">
    <property type="protein sequence ID" value="GBG15720.1"/>
    <property type="molecule type" value="Genomic_DNA"/>
</dbReference>
<dbReference type="InterPro" id="IPR052159">
    <property type="entry name" value="Competence_DNA_uptake"/>
</dbReference>
<evidence type="ECO:0000313" key="1">
    <source>
        <dbReference type="EMBL" id="GBG15720.1"/>
    </source>
</evidence>
<dbReference type="PANTHER" id="PTHR30619:SF1">
    <property type="entry name" value="RECOMBINATION PROTEIN 2"/>
    <property type="match status" value="1"/>
</dbReference>
<proteinExistence type="predicted"/>
<comment type="caution">
    <text evidence="1">The sequence shown here is derived from an EMBL/GenBank/DDBJ whole genome shotgun (WGS) entry which is preliminary data.</text>
</comment>
<gene>
    <name evidence="1" type="ORF">NMK_3331</name>
</gene>
<sequence>MYFEMLHPAWDSYAEDGLKDNFRSCVLKVSSPGGSLLIPGDIEADAEASLLTDRSLDLHADVLVAPHHGSKTSSTEAFINAVRPSITVFTVGYRNRFGHPKPEVVERYLNRGIRTYRSDQDGMVMVDFRLQGVSADSWRQSRPRYWLAESPDAR</sequence>
<dbReference type="Proteomes" id="UP000245081">
    <property type="component" value="Unassembled WGS sequence"/>
</dbReference>
<dbReference type="AlphaFoldDB" id="A0A2R5FBY8"/>
<dbReference type="PANTHER" id="PTHR30619">
    <property type="entry name" value="DNA INTERNALIZATION/COMPETENCE PROTEIN COMEC/REC2"/>
    <property type="match status" value="1"/>
</dbReference>
<reference evidence="1 2" key="1">
    <citation type="journal article" date="2018" name="Environ. Microbiol.">
        <title>Isolation and genomic characterization of Novimethylophilus kurashikiensis gen. nov. sp. nov., a new lanthanide-dependent methylotrophic species of Methylophilaceae.</title>
        <authorList>
            <person name="Lv H."/>
            <person name="Sahin N."/>
            <person name="Tani A."/>
        </authorList>
    </citation>
    <scope>NUCLEOTIDE SEQUENCE [LARGE SCALE GENOMIC DNA]</scope>
    <source>
        <strain evidence="1 2">La2-4</strain>
    </source>
</reference>
<dbReference type="Gene3D" id="3.60.15.10">
    <property type="entry name" value="Ribonuclease Z/Hydroxyacylglutathione hydrolase-like"/>
    <property type="match status" value="1"/>
</dbReference>
<dbReference type="InterPro" id="IPR036866">
    <property type="entry name" value="RibonucZ/Hydroxyglut_hydro"/>
</dbReference>
<organism evidence="1 2">
    <name type="scientific">Novimethylophilus kurashikiensis</name>
    <dbReference type="NCBI Taxonomy" id="1825523"/>
    <lineage>
        <taxon>Bacteria</taxon>
        <taxon>Pseudomonadati</taxon>
        <taxon>Pseudomonadota</taxon>
        <taxon>Betaproteobacteria</taxon>
        <taxon>Nitrosomonadales</taxon>
        <taxon>Methylophilaceae</taxon>
        <taxon>Novimethylophilus</taxon>
    </lineage>
</organism>
<protein>
    <submittedName>
        <fullName evidence="1">DNA internalization-related competence protein ComEC/Rec2</fullName>
    </submittedName>
</protein>